<comment type="caution">
    <text evidence="5">The sequence shown here is derived from an EMBL/GenBank/DDBJ whole genome shotgun (WGS) entry which is preliminary data.</text>
</comment>
<dbReference type="InterPro" id="IPR008920">
    <property type="entry name" value="TF_FadR/GntR_C"/>
</dbReference>
<gene>
    <name evidence="5" type="ORF">HIR71_16095</name>
</gene>
<dbReference type="SMART" id="SM00345">
    <property type="entry name" value="HTH_GNTR"/>
    <property type="match status" value="1"/>
</dbReference>
<dbReference type="InterPro" id="IPR011711">
    <property type="entry name" value="GntR_C"/>
</dbReference>
<dbReference type="RefSeq" id="WP_169326075.1">
    <property type="nucleotide sequence ID" value="NZ_JABCJJ010000057.1"/>
</dbReference>
<reference evidence="5 6" key="1">
    <citation type="submission" date="2020-04" db="EMBL/GenBank/DDBJ databases">
        <title>Sequencing and Assembly of C. fimi.</title>
        <authorList>
            <person name="Ramsey A.R."/>
        </authorList>
    </citation>
    <scope>NUCLEOTIDE SEQUENCE [LARGE SCALE GENOMIC DNA]</scope>
    <source>
        <strain evidence="5 6">SB</strain>
    </source>
</reference>
<evidence type="ECO:0000256" key="3">
    <source>
        <dbReference type="ARBA" id="ARBA00023163"/>
    </source>
</evidence>
<dbReference type="PANTHER" id="PTHR43537">
    <property type="entry name" value="TRANSCRIPTIONAL REGULATOR, GNTR FAMILY"/>
    <property type="match status" value="1"/>
</dbReference>
<dbReference type="SUPFAM" id="SSF48008">
    <property type="entry name" value="GntR ligand-binding domain-like"/>
    <property type="match status" value="1"/>
</dbReference>
<keyword evidence="3" id="KW-0804">Transcription</keyword>
<dbReference type="Gene3D" id="1.10.10.10">
    <property type="entry name" value="Winged helix-like DNA-binding domain superfamily/Winged helix DNA-binding domain"/>
    <property type="match status" value="1"/>
</dbReference>
<dbReference type="PRINTS" id="PR00035">
    <property type="entry name" value="HTHGNTR"/>
</dbReference>
<keyword evidence="6" id="KW-1185">Reference proteome</keyword>
<protein>
    <submittedName>
        <fullName evidence="5">FadR family transcriptional regulator</fullName>
    </submittedName>
</protein>
<keyword evidence="2" id="KW-0238">DNA-binding</keyword>
<dbReference type="EMBL" id="JABCJJ010000057">
    <property type="protein sequence ID" value="NMR21713.1"/>
    <property type="molecule type" value="Genomic_DNA"/>
</dbReference>
<accession>A0A7Y0M0R6</accession>
<evidence type="ECO:0000256" key="1">
    <source>
        <dbReference type="ARBA" id="ARBA00023015"/>
    </source>
</evidence>
<evidence type="ECO:0000256" key="2">
    <source>
        <dbReference type="ARBA" id="ARBA00023125"/>
    </source>
</evidence>
<dbReference type="Pfam" id="PF00392">
    <property type="entry name" value="GntR"/>
    <property type="match status" value="1"/>
</dbReference>
<evidence type="ECO:0000313" key="6">
    <source>
        <dbReference type="Proteomes" id="UP000562124"/>
    </source>
</evidence>
<dbReference type="PROSITE" id="PS50949">
    <property type="entry name" value="HTH_GNTR"/>
    <property type="match status" value="1"/>
</dbReference>
<proteinExistence type="predicted"/>
<dbReference type="SUPFAM" id="SSF46785">
    <property type="entry name" value="Winged helix' DNA-binding domain"/>
    <property type="match status" value="1"/>
</dbReference>
<sequence>MTDVHAIEPVRRLKVADSVAAQLQQLIVEGQFPPGSKLPAERVLAEEFGVGRSSMREALRMVESSGMIRTAHGVGVFVTSTEKQSALRSELLIVDDYTVAELFEARVNLEGQSAGLAAKRVSRADGERLRKILKRSEAPELTDEEFIECDAEFHLAIAAASQNRLLVKMHETIRPLFRAYSRRVIQLPGRRDRAQAGHLAIVEAVTARRSREARSAAVAHIREVERDILDHLQGGQG</sequence>
<dbReference type="InterPro" id="IPR036388">
    <property type="entry name" value="WH-like_DNA-bd_sf"/>
</dbReference>
<dbReference type="InterPro" id="IPR000524">
    <property type="entry name" value="Tscrpt_reg_HTH_GntR"/>
</dbReference>
<dbReference type="SMART" id="SM00895">
    <property type="entry name" value="FCD"/>
    <property type="match status" value="1"/>
</dbReference>
<dbReference type="CDD" id="cd07377">
    <property type="entry name" value="WHTH_GntR"/>
    <property type="match status" value="1"/>
</dbReference>
<dbReference type="GO" id="GO:0003700">
    <property type="term" value="F:DNA-binding transcription factor activity"/>
    <property type="evidence" value="ECO:0007669"/>
    <property type="project" value="InterPro"/>
</dbReference>
<dbReference type="PANTHER" id="PTHR43537:SF5">
    <property type="entry name" value="UXU OPERON TRANSCRIPTIONAL REGULATOR"/>
    <property type="match status" value="1"/>
</dbReference>
<evidence type="ECO:0000259" key="4">
    <source>
        <dbReference type="PROSITE" id="PS50949"/>
    </source>
</evidence>
<dbReference type="Gene3D" id="1.20.120.530">
    <property type="entry name" value="GntR ligand-binding domain-like"/>
    <property type="match status" value="1"/>
</dbReference>
<dbReference type="InterPro" id="IPR036390">
    <property type="entry name" value="WH_DNA-bd_sf"/>
</dbReference>
<dbReference type="GO" id="GO:0003677">
    <property type="term" value="F:DNA binding"/>
    <property type="evidence" value="ECO:0007669"/>
    <property type="project" value="UniProtKB-KW"/>
</dbReference>
<feature type="domain" description="HTH gntR-type" evidence="4">
    <location>
        <begin position="13"/>
        <end position="81"/>
    </location>
</feature>
<name>A0A7Y0M0R6_CELFI</name>
<dbReference type="Proteomes" id="UP000562124">
    <property type="component" value="Unassembled WGS sequence"/>
</dbReference>
<organism evidence="5 6">
    <name type="scientific">Cellulomonas fimi</name>
    <dbReference type="NCBI Taxonomy" id="1708"/>
    <lineage>
        <taxon>Bacteria</taxon>
        <taxon>Bacillati</taxon>
        <taxon>Actinomycetota</taxon>
        <taxon>Actinomycetes</taxon>
        <taxon>Micrococcales</taxon>
        <taxon>Cellulomonadaceae</taxon>
        <taxon>Cellulomonas</taxon>
    </lineage>
</organism>
<keyword evidence="1" id="KW-0805">Transcription regulation</keyword>
<evidence type="ECO:0000313" key="5">
    <source>
        <dbReference type="EMBL" id="NMR21713.1"/>
    </source>
</evidence>
<dbReference type="Pfam" id="PF07729">
    <property type="entry name" value="FCD"/>
    <property type="match status" value="1"/>
</dbReference>
<dbReference type="AlphaFoldDB" id="A0A7Y0M0R6"/>